<accession>A0ABS8UKQ3</accession>
<dbReference type="PANTHER" id="PTHR33180">
    <property type="entry name" value="PHOTOSYSTEM II CP43 REACTION CENTER PROTEIN"/>
    <property type="match status" value="1"/>
</dbReference>
<feature type="domain" description="Putative plant transposon protein" evidence="1">
    <location>
        <begin position="2"/>
        <end position="143"/>
    </location>
</feature>
<sequence>MRGIQVECSAKAINKVCFGDDDADATDYLAKLENPDNNYTWIASLIAAGMLAWAIEGGQIFKSELNIQSTYWLGFVCSRLTPSENDNEVPISRAILISCIMAGVHINVRDIISIEMRDLARQAHTSLPFPVLVTNLCRDVGVPEIARIDENIWEKHVVDIKKIQDEMNPKLKKRKCEPHLSEASLTRDPQMMGNTVTGTSTQASDEVLASSLAPPVAPQPMCRTPFSSRKVELNM</sequence>
<dbReference type="InterPro" id="IPR046796">
    <property type="entry name" value="Transposase_32_dom"/>
</dbReference>
<dbReference type="Proteomes" id="UP000823775">
    <property type="component" value="Unassembled WGS sequence"/>
</dbReference>
<dbReference type="EMBL" id="JACEIK010002041">
    <property type="protein sequence ID" value="MCD9558664.1"/>
    <property type="molecule type" value="Genomic_DNA"/>
</dbReference>
<organism evidence="2 3">
    <name type="scientific">Datura stramonium</name>
    <name type="common">Jimsonweed</name>
    <name type="synonym">Common thornapple</name>
    <dbReference type="NCBI Taxonomy" id="4076"/>
    <lineage>
        <taxon>Eukaryota</taxon>
        <taxon>Viridiplantae</taxon>
        <taxon>Streptophyta</taxon>
        <taxon>Embryophyta</taxon>
        <taxon>Tracheophyta</taxon>
        <taxon>Spermatophyta</taxon>
        <taxon>Magnoliopsida</taxon>
        <taxon>eudicotyledons</taxon>
        <taxon>Gunneridae</taxon>
        <taxon>Pentapetalae</taxon>
        <taxon>asterids</taxon>
        <taxon>lamiids</taxon>
        <taxon>Solanales</taxon>
        <taxon>Solanaceae</taxon>
        <taxon>Solanoideae</taxon>
        <taxon>Datureae</taxon>
        <taxon>Datura</taxon>
    </lineage>
</organism>
<proteinExistence type="predicted"/>
<gene>
    <name evidence="2" type="ORF">HAX54_016192</name>
</gene>
<evidence type="ECO:0000313" key="2">
    <source>
        <dbReference type="EMBL" id="MCD9558664.1"/>
    </source>
</evidence>
<dbReference type="Pfam" id="PF20167">
    <property type="entry name" value="Transposase_32"/>
    <property type="match status" value="1"/>
</dbReference>
<reference evidence="2 3" key="1">
    <citation type="journal article" date="2021" name="BMC Genomics">
        <title>Datura genome reveals duplications of psychoactive alkaloid biosynthetic genes and high mutation rate following tissue culture.</title>
        <authorList>
            <person name="Rajewski A."/>
            <person name="Carter-House D."/>
            <person name="Stajich J."/>
            <person name="Litt A."/>
        </authorList>
    </citation>
    <scope>NUCLEOTIDE SEQUENCE [LARGE SCALE GENOMIC DNA]</scope>
    <source>
        <strain evidence="2">AR-01</strain>
    </source>
</reference>
<comment type="caution">
    <text evidence="2">The sequence shown here is derived from an EMBL/GenBank/DDBJ whole genome shotgun (WGS) entry which is preliminary data.</text>
</comment>
<evidence type="ECO:0000313" key="3">
    <source>
        <dbReference type="Proteomes" id="UP000823775"/>
    </source>
</evidence>
<evidence type="ECO:0000259" key="1">
    <source>
        <dbReference type="Pfam" id="PF20167"/>
    </source>
</evidence>
<keyword evidence="3" id="KW-1185">Reference proteome</keyword>
<dbReference type="PANTHER" id="PTHR33180:SF31">
    <property type="entry name" value="POLYPROTEIN PROTEIN"/>
    <property type="match status" value="1"/>
</dbReference>
<protein>
    <recommendedName>
        <fullName evidence="1">Putative plant transposon protein domain-containing protein</fullName>
    </recommendedName>
</protein>
<name>A0ABS8UKQ3_DATST</name>